<sequence>MEKARRIFNYIQAEASDISETFIASRGWFNRFKHQNNLRNIKITGEAASGDTRAAAEFPGKLKTIIEHGNYPPELVFNVDETGLFWKRVPKRTFLSHEGKPASGFKAAKDRLTLLLGGNASGDFKLKPLLVYHSKNPRAMKGISKSTLPVI</sequence>
<keyword evidence="1" id="KW-0238">DNA-binding</keyword>
<evidence type="ECO:0000313" key="4">
    <source>
        <dbReference type="Proteomes" id="UP000886998"/>
    </source>
</evidence>
<comment type="caution">
    <text evidence="3">The sequence shown here is derived from an EMBL/GenBank/DDBJ whole genome shotgun (WGS) entry which is preliminary data.</text>
</comment>
<protein>
    <submittedName>
        <fullName evidence="3">Tigger transposable element-derived protein 1</fullName>
    </submittedName>
</protein>
<dbReference type="AlphaFoldDB" id="A0A8X6YLJ5"/>
<dbReference type="Proteomes" id="UP000886998">
    <property type="component" value="Unassembled WGS sequence"/>
</dbReference>
<dbReference type="Pfam" id="PF03184">
    <property type="entry name" value="DDE_1"/>
    <property type="match status" value="1"/>
</dbReference>
<organism evidence="3 4">
    <name type="scientific">Trichonephila inaurata madagascariensis</name>
    <dbReference type="NCBI Taxonomy" id="2747483"/>
    <lineage>
        <taxon>Eukaryota</taxon>
        <taxon>Metazoa</taxon>
        <taxon>Ecdysozoa</taxon>
        <taxon>Arthropoda</taxon>
        <taxon>Chelicerata</taxon>
        <taxon>Arachnida</taxon>
        <taxon>Araneae</taxon>
        <taxon>Araneomorphae</taxon>
        <taxon>Entelegynae</taxon>
        <taxon>Araneoidea</taxon>
        <taxon>Nephilidae</taxon>
        <taxon>Trichonephila</taxon>
        <taxon>Trichonephila inaurata</taxon>
    </lineage>
</organism>
<dbReference type="GO" id="GO:0005634">
    <property type="term" value="C:nucleus"/>
    <property type="evidence" value="ECO:0007669"/>
    <property type="project" value="TreeGrafter"/>
</dbReference>
<evidence type="ECO:0000259" key="2">
    <source>
        <dbReference type="PROSITE" id="PS51253"/>
    </source>
</evidence>
<dbReference type="PROSITE" id="PS51253">
    <property type="entry name" value="HTH_CENPB"/>
    <property type="match status" value="1"/>
</dbReference>
<reference evidence="3" key="1">
    <citation type="submission" date="2020-08" db="EMBL/GenBank/DDBJ databases">
        <title>Multicomponent nature underlies the extraordinary mechanical properties of spider dragline silk.</title>
        <authorList>
            <person name="Kono N."/>
            <person name="Nakamura H."/>
            <person name="Mori M."/>
            <person name="Yoshida Y."/>
            <person name="Ohtoshi R."/>
            <person name="Malay A.D."/>
            <person name="Moran D.A.P."/>
            <person name="Tomita M."/>
            <person name="Numata K."/>
            <person name="Arakawa K."/>
        </authorList>
    </citation>
    <scope>NUCLEOTIDE SEQUENCE</scope>
</reference>
<feature type="domain" description="HTH CENPB-type" evidence="2">
    <location>
        <begin position="1"/>
        <end position="42"/>
    </location>
</feature>
<dbReference type="InterPro" id="IPR004875">
    <property type="entry name" value="DDE_SF_endonuclease_dom"/>
</dbReference>
<evidence type="ECO:0000256" key="1">
    <source>
        <dbReference type="ARBA" id="ARBA00023125"/>
    </source>
</evidence>
<dbReference type="GO" id="GO:0003677">
    <property type="term" value="F:DNA binding"/>
    <property type="evidence" value="ECO:0007669"/>
    <property type="project" value="UniProtKB-KW"/>
</dbReference>
<dbReference type="OrthoDB" id="6426109at2759"/>
<dbReference type="PANTHER" id="PTHR19303:SF26">
    <property type="entry name" value="TIGGER TRANSPOSABLE ELEMENT-DERIVED PROTEIN 1"/>
    <property type="match status" value="1"/>
</dbReference>
<keyword evidence="4" id="KW-1185">Reference proteome</keyword>
<dbReference type="PANTHER" id="PTHR19303">
    <property type="entry name" value="TRANSPOSON"/>
    <property type="match status" value="1"/>
</dbReference>
<dbReference type="EMBL" id="BMAV01020830">
    <property type="protein sequence ID" value="GFY74588.1"/>
    <property type="molecule type" value="Genomic_DNA"/>
</dbReference>
<dbReference type="InterPro" id="IPR050863">
    <property type="entry name" value="CenT-Element_Derived"/>
</dbReference>
<proteinExistence type="predicted"/>
<accession>A0A8X6YLJ5</accession>
<name>A0A8X6YLJ5_9ARAC</name>
<evidence type="ECO:0000313" key="3">
    <source>
        <dbReference type="EMBL" id="GFY74588.1"/>
    </source>
</evidence>
<gene>
    <name evidence="3" type="primary">TIGD1</name>
    <name evidence="3" type="ORF">TNIN_200331</name>
</gene>
<dbReference type="InterPro" id="IPR006600">
    <property type="entry name" value="HTH_CenpB_DNA-bd_dom"/>
</dbReference>